<dbReference type="SUPFAM" id="SSF53639">
    <property type="entry name" value="AraD/HMP-PK domain-like"/>
    <property type="match status" value="1"/>
</dbReference>
<evidence type="ECO:0000259" key="3">
    <source>
        <dbReference type="SMART" id="SM01007"/>
    </source>
</evidence>
<dbReference type="EMBL" id="JAPDPI010000050">
    <property type="protein sequence ID" value="MCW3807546.1"/>
    <property type="molecule type" value="Genomic_DNA"/>
</dbReference>
<comment type="caution">
    <text evidence="4">The sequence shown here is derived from an EMBL/GenBank/DDBJ whole genome shotgun (WGS) entry which is preliminary data.</text>
</comment>
<dbReference type="PANTHER" id="PTHR22789">
    <property type="entry name" value="FUCULOSE PHOSPHATE ALDOLASE"/>
    <property type="match status" value="1"/>
</dbReference>
<evidence type="ECO:0000256" key="1">
    <source>
        <dbReference type="ARBA" id="ARBA00022723"/>
    </source>
</evidence>
<evidence type="ECO:0000313" key="5">
    <source>
        <dbReference type="Proteomes" id="UP001207408"/>
    </source>
</evidence>
<dbReference type="Proteomes" id="UP001207408">
    <property type="component" value="Unassembled WGS sequence"/>
</dbReference>
<protein>
    <submittedName>
        <fullName evidence="4">Class II aldolase/adducin family protein</fullName>
    </submittedName>
</protein>
<gene>
    <name evidence="4" type="ORF">OM074_18110</name>
</gene>
<keyword evidence="2" id="KW-0456">Lyase</keyword>
<dbReference type="SMART" id="SM01007">
    <property type="entry name" value="Aldolase_II"/>
    <property type="match status" value="1"/>
</dbReference>
<evidence type="ECO:0000256" key="2">
    <source>
        <dbReference type="ARBA" id="ARBA00023239"/>
    </source>
</evidence>
<dbReference type="GO" id="GO:0019323">
    <property type="term" value="P:pentose catabolic process"/>
    <property type="evidence" value="ECO:0007669"/>
    <property type="project" value="TreeGrafter"/>
</dbReference>
<dbReference type="InterPro" id="IPR050197">
    <property type="entry name" value="Aldolase_class_II_sugar_metab"/>
</dbReference>
<dbReference type="GO" id="GO:0046872">
    <property type="term" value="F:metal ion binding"/>
    <property type="evidence" value="ECO:0007669"/>
    <property type="project" value="UniProtKB-KW"/>
</dbReference>
<dbReference type="Pfam" id="PF00596">
    <property type="entry name" value="Aldolase_II"/>
    <property type="match status" value="1"/>
</dbReference>
<dbReference type="GO" id="GO:0016832">
    <property type="term" value="F:aldehyde-lyase activity"/>
    <property type="evidence" value="ECO:0007669"/>
    <property type="project" value="TreeGrafter"/>
</dbReference>
<name>A0AAE3MH83_9BACT</name>
<evidence type="ECO:0000313" key="4">
    <source>
        <dbReference type="EMBL" id="MCW3807546.1"/>
    </source>
</evidence>
<feature type="domain" description="Class II aldolase/adducin N-terminal" evidence="3">
    <location>
        <begin position="12"/>
        <end position="187"/>
    </location>
</feature>
<proteinExistence type="predicted"/>
<accession>A0AAE3MH83</accession>
<organism evidence="4 5">
    <name type="scientific">Plebeiibacterium marinum</name>
    <dbReference type="NCBI Taxonomy" id="2992111"/>
    <lineage>
        <taxon>Bacteria</taxon>
        <taxon>Pseudomonadati</taxon>
        <taxon>Bacteroidota</taxon>
        <taxon>Bacteroidia</taxon>
        <taxon>Marinilabiliales</taxon>
        <taxon>Marinilabiliaceae</taxon>
        <taxon>Plebeiibacterium</taxon>
    </lineage>
</organism>
<dbReference type="GO" id="GO:0005829">
    <property type="term" value="C:cytosol"/>
    <property type="evidence" value="ECO:0007669"/>
    <property type="project" value="TreeGrafter"/>
</dbReference>
<reference evidence="4" key="1">
    <citation type="submission" date="2022-10" db="EMBL/GenBank/DDBJ databases">
        <authorList>
            <person name="Yu W.X."/>
        </authorList>
    </citation>
    <scope>NUCLEOTIDE SEQUENCE</scope>
    <source>
        <strain evidence="4">D04</strain>
    </source>
</reference>
<dbReference type="PANTHER" id="PTHR22789:SF0">
    <property type="entry name" value="3-OXO-TETRONATE 4-PHOSPHATE DECARBOXYLASE-RELATED"/>
    <property type="match status" value="1"/>
</dbReference>
<dbReference type="InterPro" id="IPR036409">
    <property type="entry name" value="Aldolase_II/adducin_N_sf"/>
</dbReference>
<dbReference type="InterPro" id="IPR001303">
    <property type="entry name" value="Aldolase_II/adducin_N"/>
</dbReference>
<dbReference type="RefSeq" id="WP_301201971.1">
    <property type="nucleotide sequence ID" value="NZ_JAPDPI010000050.1"/>
</dbReference>
<keyword evidence="5" id="KW-1185">Reference proteome</keyword>
<keyword evidence="1" id="KW-0479">Metal-binding</keyword>
<dbReference type="AlphaFoldDB" id="A0AAE3MH83"/>
<sequence>MDTKDLYLKERKEVARFMRRLYKKGLTTSLGGNISKRVGEHFLVTPTGIDKGTLKAKNVVILDKEGNNLTHWLKPSLEIAMHLQIYKDHPTINAIVHCHTIFASSFSAMDIPINAHLIAESRMIIKEPVVAPYGLMGTPELAKNVSETFAENKVLIMENHGVTAIGSEMIKAFDRIEVLENAAKMTFITHMMNEERALSDDQLEQLDNL</sequence>
<dbReference type="Gene3D" id="3.40.225.10">
    <property type="entry name" value="Class II aldolase/adducin N-terminal domain"/>
    <property type="match status" value="1"/>
</dbReference>